<dbReference type="EMBL" id="BARW01002618">
    <property type="protein sequence ID" value="GAI59111.1"/>
    <property type="molecule type" value="Genomic_DNA"/>
</dbReference>
<sequence>GEIFELVGYDEPFNSFPAISSHVTAYGRLFLYDLMKQVGEGDYYYCDTDSLIVNSAGLKKLKDRLDEYLLGYIKVQKKVTSFKIRGLKDYTIGKKEVIKGIKKDAVKITEGMYEQSFWPTIRGLLRRRSPDRYVIGKTLKVLERKYSKGNVSRNGQVTPFVLDESGLPF</sequence>
<evidence type="ECO:0000313" key="1">
    <source>
        <dbReference type="EMBL" id="GAI59111.1"/>
    </source>
</evidence>
<accession>X1QWD5</accession>
<dbReference type="GO" id="GO:0003676">
    <property type="term" value="F:nucleic acid binding"/>
    <property type="evidence" value="ECO:0007669"/>
    <property type="project" value="InterPro"/>
</dbReference>
<gene>
    <name evidence="1" type="ORF">S12H4_07184</name>
</gene>
<dbReference type="Gene3D" id="3.90.1600.10">
    <property type="entry name" value="Palm domain of DNA polymerase"/>
    <property type="match status" value="1"/>
</dbReference>
<dbReference type="InterPro" id="IPR023211">
    <property type="entry name" value="DNA_pol_palm_dom_sf"/>
</dbReference>
<comment type="caution">
    <text evidence="1">The sequence shown here is derived from an EMBL/GenBank/DDBJ whole genome shotgun (WGS) entry which is preliminary data.</text>
</comment>
<dbReference type="GO" id="GO:0000166">
    <property type="term" value="F:nucleotide binding"/>
    <property type="evidence" value="ECO:0007669"/>
    <property type="project" value="InterPro"/>
</dbReference>
<dbReference type="AlphaFoldDB" id="X1QWD5"/>
<dbReference type="PROSITE" id="PS00116">
    <property type="entry name" value="DNA_POLYMERASE_B"/>
    <property type="match status" value="1"/>
</dbReference>
<dbReference type="InterPro" id="IPR043502">
    <property type="entry name" value="DNA/RNA_pol_sf"/>
</dbReference>
<protein>
    <submittedName>
        <fullName evidence="1">Uncharacterized protein</fullName>
    </submittedName>
</protein>
<name>X1QWD5_9ZZZZ</name>
<reference evidence="1" key="1">
    <citation type="journal article" date="2014" name="Front. Microbiol.">
        <title>High frequency of phylogenetically diverse reductive dehalogenase-homologous genes in deep subseafloor sedimentary metagenomes.</title>
        <authorList>
            <person name="Kawai M."/>
            <person name="Futagami T."/>
            <person name="Toyoda A."/>
            <person name="Takaki Y."/>
            <person name="Nishi S."/>
            <person name="Hori S."/>
            <person name="Arai W."/>
            <person name="Tsubouchi T."/>
            <person name="Morono Y."/>
            <person name="Uchiyama I."/>
            <person name="Ito T."/>
            <person name="Fujiyama A."/>
            <person name="Inagaki F."/>
            <person name="Takami H."/>
        </authorList>
    </citation>
    <scope>NUCLEOTIDE SEQUENCE</scope>
    <source>
        <strain evidence="1">Expedition CK06-06</strain>
    </source>
</reference>
<organism evidence="1">
    <name type="scientific">marine sediment metagenome</name>
    <dbReference type="NCBI Taxonomy" id="412755"/>
    <lineage>
        <taxon>unclassified sequences</taxon>
        <taxon>metagenomes</taxon>
        <taxon>ecological metagenomes</taxon>
    </lineage>
</organism>
<dbReference type="InterPro" id="IPR017964">
    <property type="entry name" value="DNA-dir_DNA_pol_B_CS"/>
</dbReference>
<dbReference type="SUPFAM" id="SSF56672">
    <property type="entry name" value="DNA/RNA polymerases"/>
    <property type="match status" value="1"/>
</dbReference>
<feature type="non-terminal residue" evidence="1">
    <location>
        <position position="1"/>
    </location>
</feature>
<proteinExistence type="predicted"/>